<accession>A0A1V0RM19</accession>
<dbReference type="Pfam" id="PF03724">
    <property type="entry name" value="META"/>
    <property type="match status" value="1"/>
</dbReference>
<evidence type="ECO:0000313" key="3">
    <source>
        <dbReference type="Proteomes" id="UP000192273"/>
    </source>
</evidence>
<dbReference type="PROSITE" id="PS51257">
    <property type="entry name" value="PROKAR_LIPOPROTEIN"/>
    <property type="match status" value="1"/>
</dbReference>
<dbReference type="OrthoDB" id="7777568at2"/>
<dbReference type="Gene3D" id="2.40.128.270">
    <property type="match status" value="1"/>
</dbReference>
<evidence type="ECO:0000259" key="1">
    <source>
        <dbReference type="Pfam" id="PF03724"/>
    </source>
</evidence>
<dbReference type="InterPro" id="IPR005184">
    <property type="entry name" value="DUF306_Meta_HslJ"/>
</dbReference>
<feature type="domain" description="DUF306" evidence="1">
    <location>
        <begin position="28"/>
        <end position="125"/>
    </location>
</feature>
<gene>
    <name evidence="2" type="ORF">ROSMUCSMR3_01301</name>
</gene>
<dbReference type="EMBL" id="CP020474">
    <property type="protein sequence ID" value="ARE82794.1"/>
    <property type="molecule type" value="Genomic_DNA"/>
</dbReference>
<reference evidence="2 3" key="1">
    <citation type="submission" date="2017-03" db="EMBL/GenBank/DDBJ databases">
        <title>Genome Sequence of Roseovarius mucosus strain SMR3 Isolated from a culture of the Diatom Skeletonema marinoi.</title>
        <authorList>
            <person name="Topel M."/>
            <person name="Pinder M."/>
            <person name="Johansson O.N."/>
            <person name="Kourtchenko O."/>
            <person name="Godhe A."/>
            <person name="Clarke A.K."/>
        </authorList>
    </citation>
    <scope>NUCLEOTIDE SEQUENCE [LARGE SCALE GENOMIC DNA]</scope>
    <source>
        <strain evidence="2 3">SMR3</strain>
    </source>
</reference>
<evidence type="ECO:0000313" key="2">
    <source>
        <dbReference type="EMBL" id="ARE82794.1"/>
    </source>
</evidence>
<name>A0A1V0RM19_9RHOB</name>
<dbReference type="KEGG" id="rmm:ROSMUCSMR3_01301"/>
<keyword evidence="3" id="KW-1185">Reference proteome</keyword>
<dbReference type="InterPro" id="IPR038670">
    <property type="entry name" value="HslJ-like_sf"/>
</dbReference>
<organism evidence="2 3">
    <name type="scientific">Roseovarius mucosus</name>
    <dbReference type="NCBI Taxonomy" id="215743"/>
    <lineage>
        <taxon>Bacteria</taxon>
        <taxon>Pseudomonadati</taxon>
        <taxon>Pseudomonadota</taxon>
        <taxon>Alphaproteobacteria</taxon>
        <taxon>Rhodobacterales</taxon>
        <taxon>Roseobacteraceae</taxon>
        <taxon>Roseovarius</taxon>
    </lineage>
</organism>
<sequence length="129" mass="13508">MRLAVAVMALSALGACKDETVTGYGGADQIWHLESIDGAAFGARATLEFPAKGALAGAGPCNTYSGRQTVPYPWFSAESVVTTKRACPELAAEALYLAALREMSLVEVLGPVLILSNDAGREMVFRAGE</sequence>
<dbReference type="AlphaFoldDB" id="A0A1V0RM19"/>
<dbReference type="RefSeq" id="WP_081506800.1">
    <property type="nucleotide sequence ID" value="NZ_CP020474.1"/>
</dbReference>
<protein>
    <submittedName>
        <fullName evidence="2">META domain protein</fullName>
    </submittedName>
</protein>
<proteinExistence type="predicted"/>
<dbReference type="Proteomes" id="UP000192273">
    <property type="component" value="Chromosome"/>
</dbReference>